<dbReference type="AlphaFoldDB" id="A0AA36ALW4"/>
<reference evidence="1" key="1">
    <citation type="submission" date="2023-08" db="EMBL/GenBank/DDBJ databases">
        <authorList>
            <person name="Alioto T."/>
            <person name="Alioto T."/>
            <person name="Gomez Garrido J."/>
        </authorList>
    </citation>
    <scope>NUCLEOTIDE SEQUENCE</scope>
</reference>
<protein>
    <recommendedName>
        <fullName evidence="3">DUF4371 domain-containing protein</fullName>
    </recommendedName>
</protein>
<evidence type="ECO:0000313" key="2">
    <source>
        <dbReference type="Proteomes" id="UP001162480"/>
    </source>
</evidence>
<evidence type="ECO:0008006" key="3">
    <source>
        <dbReference type="Google" id="ProtNLM"/>
    </source>
</evidence>
<gene>
    <name evidence="1" type="ORF">OCTVUL_1B023483</name>
</gene>
<dbReference type="Proteomes" id="UP001162480">
    <property type="component" value="Chromosome 2"/>
</dbReference>
<sequence>MQNDFKNFLTFGSLGELTDIQDNPQLTVFIHYVSSDVTVKEEMLDFVALKETTHGVDIKNALDKTITNADVRLNKLVSVATDGTPAMGGKKLRLIALNDPRFPEFLPVHYIIHREHLAARYFKYEDVMKSVLEIVNFMRLNGKTRR</sequence>
<dbReference type="PANTHER" id="PTHR45913">
    <property type="entry name" value="EPM2A-INTERACTING PROTEIN 1"/>
    <property type="match status" value="1"/>
</dbReference>
<name>A0AA36ALW4_OCTVU</name>
<evidence type="ECO:0000313" key="1">
    <source>
        <dbReference type="EMBL" id="CAI9717898.1"/>
    </source>
</evidence>
<organism evidence="1 2">
    <name type="scientific">Octopus vulgaris</name>
    <name type="common">Common octopus</name>
    <dbReference type="NCBI Taxonomy" id="6645"/>
    <lineage>
        <taxon>Eukaryota</taxon>
        <taxon>Metazoa</taxon>
        <taxon>Spiralia</taxon>
        <taxon>Lophotrochozoa</taxon>
        <taxon>Mollusca</taxon>
        <taxon>Cephalopoda</taxon>
        <taxon>Coleoidea</taxon>
        <taxon>Octopodiformes</taxon>
        <taxon>Octopoda</taxon>
        <taxon>Incirrata</taxon>
        <taxon>Octopodidae</taxon>
        <taxon>Octopus</taxon>
    </lineage>
</organism>
<dbReference type="EMBL" id="OX597815">
    <property type="protein sequence ID" value="CAI9717898.1"/>
    <property type="molecule type" value="Genomic_DNA"/>
</dbReference>
<dbReference type="PANTHER" id="PTHR45913:SF5">
    <property type="entry name" value="GENERAL TRANSCRIPTION FACTOR II-I REPEAT DOMAIN-CONTAINING PROTEIN 2A-LIKE PROTEIN"/>
    <property type="match status" value="1"/>
</dbReference>
<proteinExistence type="predicted"/>
<accession>A0AA36ALW4</accession>
<keyword evidence="2" id="KW-1185">Reference proteome</keyword>